<feature type="transmembrane region" description="Helical" evidence="7">
    <location>
        <begin position="158"/>
        <end position="178"/>
    </location>
</feature>
<evidence type="ECO:0000256" key="2">
    <source>
        <dbReference type="ARBA" id="ARBA00008640"/>
    </source>
</evidence>
<dbReference type="InterPro" id="IPR032816">
    <property type="entry name" value="VTT_dom"/>
</dbReference>
<dbReference type="Pfam" id="PF09335">
    <property type="entry name" value="VTT_dom"/>
    <property type="match status" value="1"/>
</dbReference>
<dbReference type="AlphaFoldDB" id="A0A239CPN3"/>
<feature type="transmembrane region" description="Helical" evidence="7">
    <location>
        <begin position="43"/>
        <end position="64"/>
    </location>
</feature>
<feature type="domain" description="VTT" evidence="8">
    <location>
        <begin position="64"/>
        <end position="181"/>
    </location>
</feature>
<dbReference type="Proteomes" id="UP000198327">
    <property type="component" value="Unassembled WGS sequence"/>
</dbReference>
<evidence type="ECO:0000313" key="9">
    <source>
        <dbReference type="EMBL" id="SNS21323.1"/>
    </source>
</evidence>
<keyword evidence="5 7" id="KW-1133">Transmembrane helix</keyword>
<dbReference type="STRING" id="398843.A3K89_02170"/>
<evidence type="ECO:0000256" key="5">
    <source>
        <dbReference type="ARBA" id="ARBA00022989"/>
    </source>
</evidence>
<feature type="transmembrane region" description="Helical" evidence="7">
    <location>
        <begin position="190"/>
        <end position="208"/>
    </location>
</feature>
<comment type="similarity">
    <text evidence="2 7">Belongs to the TVP38/TMEM64 family.</text>
</comment>
<dbReference type="PANTHER" id="PTHR12677:SF59">
    <property type="entry name" value="GOLGI APPARATUS MEMBRANE PROTEIN TVP38-RELATED"/>
    <property type="match status" value="1"/>
</dbReference>
<keyword evidence="4 7" id="KW-0812">Transmembrane</keyword>
<dbReference type="PANTHER" id="PTHR12677">
    <property type="entry name" value="GOLGI APPARATUS MEMBRANE PROTEIN TVP38-RELATED"/>
    <property type="match status" value="1"/>
</dbReference>
<dbReference type="GO" id="GO:0005886">
    <property type="term" value="C:plasma membrane"/>
    <property type="evidence" value="ECO:0007669"/>
    <property type="project" value="UniProtKB-SubCell"/>
</dbReference>
<evidence type="ECO:0000256" key="7">
    <source>
        <dbReference type="RuleBase" id="RU366058"/>
    </source>
</evidence>
<evidence type="ECO:0000313" key="10">
    <source>
        <dbReference type="Proteomes" id="UP000198327"/>
    </source>
</evidence>
<feature type="transmembrane region" description="Helical" evidence="7">
    <location>
        <begin position="12"/>
        <end position="31"/>
    </location>
</feature>
<evidence type="ECO:0000256" key="1">
    <source>
        <dbReference type="ARBA" id="ARBA00004651"/>
    </source>
</evidence>
<evidence type="ECO:0000256" key="4">
    <source>
        <dbReference type="ARBA" id="ARBA00022692"/>
    </source>
</evidence>
<protein>
    <recommendedName>
        <fullName evidence="7">TVP38/TMEM64 family membrane protein</fullName>
    </recommendedName>
</protein>
<feature type="transmembrane region" description="Helical" evidence="7">
    <location>
        <begin position="129"/>
        <end position="151"/>
    </location>
</feature>
<dbReference type="InterPro" id="IPR015414">
    <property type="entry name" value="TMEM64"/>
</dbReference>
<evidence type="ECO:0000256" key="3">
    <source>
        <dbReference type="ARBA" id="ARBA00022475"/>
    </source>
</evidence>
<organism evidence="9 10">
    <name type="scientific">Rhodococcoides kyotonense</name>
    <dbReference type="NCBI Taxonomy" id="398843"/>
    <lineage>
        <taxon>Bacteria</taxon>
        <taxon>Bacillati</taxon>
        <taxon>Actinomycetota</taxon>
        <taxon>Actinomycetes</taxon>
        <taxon>Mycobacteriales</taxon>
        <taxon>Nocardiaceae</taxon>
        <taxon>Rhodococcoides</taxon>
    </lineage>
</organism>
<evidence type="ECO:0000259" key="8">
    <source>
        <dbReference type="Pfam" id="PF09335"/>
    </source>
</evidence>
<sequence>MNVTKRLRDPRLIGLVVLVVVLAAAALIAPHPSMSQVREWAQSIGPAFPLVFFAVHTVVTIAPVPRTLFTLSAGVLFGPLVGLTVTIGATTLSAVLALLLVRAVGRDWFAARMTHPAIRAVDDSLLRRGWLAVGSLRLIAPVPFSVVNYCCGVSSIGVLPFALATAVGVVPGTIGIVVLGDALGGHTDPLLLALSGVCIAVGVIGLVVDWRLSVASRTSTGTDNTPSSLDA</sequence>
<dbReference type="EMBL" id="FZOW01000001">
    <property type="protein sequence ID" value="SNS21323.1"/>
    <property type="molecule type" value="Genomic_DNA"/>
</dbReference>
<comment type="subcellular location">
    <subcellularLocation>
        <location evidence="1 7">Cell membrane</location>
        <topology evidence="1 7">Multi-pass membrane protein</topology>
    </subcellularLocation>
</comment>
<reference evidence="10" key="1">
    <citation type="submission" date="2017-06" db="EMBL/GenBank/DDBJ databases">
        <authorList>
            <person name="Varghese N."/>
            <person name="Submissions S."/>
        </authorList>
    </citation>
    <scope>NUCLEOTIDE SEQUENCE [LARGE SCALE GENOMIC DNA]</scope>
    <source>
        <strain evidence="10">JCM 23211</strain>
    </source>
</reference>
<keyword evidence="10" id="KW-1185">Reference proteome</keyword>
<keyword evidence="3 7" id="KW-1003">Cell membrane</keyword>
<accession>A0A239CPN3</accession>
<proteinExistence type="inferred from homology"/>
<keyword evidence="6 7" id="KW-0472">Membrane</keyword>
<feature type="transmembrane region" description="Helical" evidence="7">
    <location>
        <begin position="76"/>
        <end position="101"/>
    </location>
</feature>
<gene>
    <name evidence="9" type="ORF">SAMN05421642_101101</name>
</gene>
<name>A0A239CPN3_9NOCA</name>
<evidence type="ECO:0000256" key="6">
    <source>
        <dbReference type="ARBA" id="ARBA00023136"/>
    </source>
</evidence>